<dbReference type="InterPro" id="IPR042287">
    <property type="entry name" value="FhaA_N_sf"/>
</dbReference>
<comment type="caution">
    <text evidence="4">The sequence shown here is derived from an EMBL/GenBank/DDBJ whole genome shotgun (WGS) entry which is preliminary data.</text>
</comment>
<name>A0AA38CV17_9MICO</name>
<evidence type="ECO:0000259" key="3">
    <source>
        <dbReference type="PROSITE" id="PS50006"/>
    </source>
</evidence>
<dbReference type="EMBL" id="BSUM01000001">
    <property type="protein sequence ID" value="GMA33114.1"/>
    <property type="molecule type" value="Genomic_DNA"/>
</dbReference>
<feature type="domain" description="FHA" evidence="3">
    <location>
        <begin position="174"/>
        <end position="223"/>
    </location>
</feature>
<dbReference type="Pfam" id="PF00498">
    <property type="entry name" value="FHA"/>
    <property type="match status" value="1"/>
</dbReference>
<dbReference type="Gene3D" id="3.30.2320.60">
    <property type="entry name" value="FhaA, phosphopeptide-binding domain (DUF3662)"/>
    <property type="match status" value="1"/>
</dbReference>
<dbReference type="SUPFAM" id="SSF49879">
    <property type="entry name" value="SMAD/FHA domain"/>
    <property type="match status" value="1"/>
</dbReference>
<feature type="region of interest" description="Disordered" evidence="2">
    <location>
        <begin position="116"/>
        <end position="156"/>
    </location>
</feature>
<feature type="compositionally biased region" description="Polar residues" evidence="2">
    <location>
        <begin position="119"/>
        <end position="137"/>
    </location>
</feature>
<evidence type="ECO:0000256" key="2">
    <source>
        <dbReference type="SAM" id="MobiDB-lite"/>
    </source>
</evidence>
<reference evidence="4" key="2">
    <citation type="submission" date="2023-02" db="EMBL/GenBank/DDBJ databases">
        <authorList>
            <person name="Sun Q."/>
            <person name="Mori K."/>
        </authorList>
    </citation>
    <scope>NUCLEOTIDE SEQUENCE</scope>
    <source>
        <strain evidence="4">NBRC 112290</strain>
    </source>
</reference>
<dbReference type="AlphaFoldDB" id="A0AA38CV17"/>
<reference evidence="4" key="1">
    <citation type="journal article" date="2014" name="Int. J. Syst. Evol. Microbiol.">
        <title>Complete genome sequence of Corynebacterium casei LMG S-19264T (=DSM 44701T), isolated from a smear-ripened cheese.</title>
        <authorList>
            <consortium name="US DOE Joint Genome Institute (JGI-PGF)"/>
            <person name="Walter F."/>
            <person name="Albersmeier A."/>
            <person name="Kalinowski J."/>
            <person name="Ruckert C."/>
        </authorList>
    </citation>
    <scope>NUCLEOTIDE SEQUENCE</scope>
    <source>
        <strain evidence="4">NBRC 112290</strain>
    </source>
</reference>
<dbReference type="InterPro" id="IPR050923">
    <property type="entry name" value="Cell_Proc_Reg/RNA_Proc"/>
</dbReference>
<dbReference type="Pfam" id="PF12401">
    <property type="entry name" value="FhaA_N"/>
    <property type="match status" value="1"/>
</dbReference>
<dbReference type="InterPro" id="IPR008984">
    <property type="entry name" value="SMAD_FHA_dom_sf"/>
</dbReference>
<organism evidence="4 5">
    <name type="scientific">Litorihabitans aurantiacus</name>
    <dbReference type="NCBI Taxonomy" id="1930061"/>
    <lineage>
        <taxon>Bacteria</taxon>
        <taxon>Bacillati</taxon>
        <taxon>Actinomycetota</taxon>
        <taxon>Actinomycetes</taxon>
        <taxon>Micrococcales</taxon>
        <taxon>Beutenbergiaceae</taxon>
        <taxon>Litorihabitans</taxon>
    </lineage>
</organism>
<proteinExistence type="predicted"/>
<dbReference type="SMART" id="SM00240">
    <property type="entry name" value="FHA"/>
    <property type="match status" value="1"/>
</dbReference>
<dbReference type="RefSeq" id="WP_284251795.1">
    <property type="nucleotide sequence ID" value="NZ_BSUM01000001.1"/>
</dbReference>
<sequence>MGVLDRFEKGVERVVSSAFAKAFRSEVKPVEIASAIRKDMDQRAAAFSRGRTVVPNTFEVELGESDHERVVEWGEDALADEIIAAAAEHAREQGFSLVGPLAVTFAAKPDLETGRFRVHSSTVRSGADQRQQGQHSQPDGAAQPQAWTGTVPEPPRHPLIDIDGKRYLLTGEATVLGRGTESDIVVDDTGVSRRHLEIRRTARGVVVTDLGSTNGTFVEGNRISAATLVDGNTITLGRTRLLYYSGEGAQE</sequence>
<dbReference type="Proteomes" id="UP001157161">
    <property type="component" value="Unassembled WGS sequence"/>
</dbReference>
<gene>
    <name evidence="4" type="ORF">GCM10025875_31060</name>
</gene>
<dbReference type="PANTHER" id="PTHR23308">
    <property type="entry name" value="NUCLEAR INHIBITOR OF PROTEIN PHOSPHATASE-1"/>
    <property type="match status" value="1"/>
</dbReference>
<dbReference type="InterPro" id="IPR022128">
    <property type="entry name" value="FhaA_N"/>
</dbReference>
<dbReference type="InterPro" id="IPR000253">
    <property type="entry name" value="FHA_dom"/>
</dbReference>
<dbReference type="CDD" id="cd00060">
    <property type="entry name" value="FHA"/>
    <property type="match status" value="1"/>
</dbReference>
<evidence type="ECO:0000256" key="1">
    <source>
        <dbReference type="ARBA" id="ARBA00022553"/>
    </source>
</evidence>
<evidence type="ECO:0000313" key="4">
    <source>
        <dbReference type="EMBL" id="GMA33114.1"/>
    </source>
</evidence>
<keyword evidence="1" id="KW-0597">Phosphoprotein</keyword>
<accession>A0AA38CV17</accession>
<keyword evidence="5" id="KW-1185">Reference proteome</keyword>
<dbReference type="Gene3D" id="2.60.200.20">
    <property type="match status" value="1"/>
</dbReference>
<protein>
    <recommendedName>
        <fullName evidence="3">FHA domain-containing protein</fullName>
    </recommendedName>
</protein>
<dbReference type="PROSITE" id="PS50006">
    <property type="entry name" value="FHA_DOMAIN"/>
    <property type="match status" value="1"/>
</dbReference>
<evidence type="ECO:0000313" key="5">
    <source>
        <dbReference type="Proteomes" id="UP001157161"/>
    </source>
</evidence>